<keyword evidence="2" id="KW-0677">Repeat</keyword>
<feature type="domain" description="TIR" evidence="3">
    <location>
        <begin position="6"/>
        <end position="147"/>
    </location>
</feature>
<dbReference type="AlphaFoldDB" id="A0A939G2E5"/>
<reference evidence="4" key="1">
    <citation type="submission" date="2021-03" db="EMBL/GenBank/DDBJ databases">
        <title>Whole genome sequence of Jiella sp. CQZ9-1.</title>
        <authorList>
            <person name="Tuo L."/>
        </authorList>
    </citation>
    <scope>NUCLEOTIDE SEQUENCE</scope>
    <source>
        <strain evidence="4">CQZ9-1</strain>
    </source>
</reference>
<dbReference type="InterPro" id="IPR025875">
    <property type="entry name" value="Leu-rich_rpt_4"/>
</dbReference>
<name>A0A939G2E5_9HYPH</name>
<evidence type="ECO:0000256" key="1">
    <source>
        <dbReference type="ARBA" id="ARBA00022614"/>
    </source>
</evidence>
<dbReference type="PROSITE" id="PS50104">
    <property type="entry name" value="TIR"/>
    <property type="match status" value="1"/>
</dbReference>
<dbReference type="InterPro" id="IPR001611">
    <property type="entry name" value="Leu-rich_rpt"/>
</dbReference>
<dbReference type="PANTHER" id="PTHR46652:SF3">
    <property type="entry name" value="LEUCINE-RICH REPEAT-CONTAINING PROTEIN 9"/>
    <property type="match status" value="1"/>
</dbReference>
<dbReference type="InterPro" id="IPR032675">
    <property type="entry name" value="LRR_dom_sf"/>
</dbReference>
<dbReference type="RefSeq" id="WP_207258872.1">
    <property type="nucleotide sequence ID" value="NZ_JAFMPP010000014.1"/>
</dbReference>
<comment type="caution">
    <text evidence="4">The sequence shown here is derived from an EMBL/GenBank/DDBJ whole genome shotgun (WGS) entry which is preliminary data.</text>
</comment>
<evidence type="ECO:0000313" key="5">
    <source>
        <dbReference type="Proteomes" id="UP000664122"/>
    </source>
</evidence>
<dbReference type="GO" id="GO:0007165">
    <property type="term" value="P:signal transduction"/>
    <property type="evidence" value="ECO:0007669"/>
    <property type="project" value="InterPro"/>
</dbReference>
<dbReference type="InterPro" id="IPR050836">
    <property type="entry name" value="SDS22/Internalin_LRR"/>
</dbReference>
<organism evidence="4 5">
    <name type="scientific">Jiella flava</name>
    <dbReference type="NCBI Taxonomy" id="2816857"/>
    <lineage>
        <taxon>Bacteria</taxon>
        <taxon>Pseudomonadati</taxon>
        <taxon>Pseudomonadota</taxon>
        <taxon>Alphaproteobacteria</taxon>
        <taxon>Hyphomicrobiales</taxon>
        <taxon>Aurantimonadaceae</taxon>
        <taxon>Jiella</taxon>
    </lineage>
</organism>
<evidence type="ECO:0000313" key="4">
    <source>
        <dbReference type="EMBL" id="MBO0663962.1"/>
    </source>
</evidence>
<dbReference type="InterPro" id="IPR055414">
    <property type="entry name" value="LRR_R13L4/SHOC2-like"/>
</dbReference>
<keyword evidence="1" id="KW-0433">Leucine-rich repeat</keyword>
<dbReference type="Gene3D" id="3.80.10.10">
    <property type="entry name" value="Ribonuclease Inhibitor"/>
    <property type="match status" value="2"/>
</dbReference>
<dbReference type="SUPFAM" id="SSF52200">
    <property type="entry name" value="Toll/Interleukin receptor TIR domain"/>
    <property type="match status" value="1"/>
</dbReference>
<dbReference type="Pfam" id="PF23598">
    <property type="entry name" value="LRR_14"/>
    <property type="match status" value="1"/>
</dbReference>
<dbReference type="EMBL" id="JAFMPP010000014">
    <property type="protein sequence ID" value="MBO0663962.1"/>
    <property type="molecule type" value="Genomic_DNA"/>
</dbReference>
<evidence type="ECO:0000256" key="2">
    <source>
        <dbReference type="ARBA" id="ARBA00022737"/>
    </source>
</evidence>
<dbReference type="InterPro" id="IPR000157">
    <property type="entry name" value="TIR_dom"/>
</dbReference>
<gene>
    <name evidence="4" type="ORF">J1C48_15385</name>
</gene>
<dbReference type="InterPro" id="IPR035897">
    <property type="entry name" value="Toll_tir_struct_dom_sf"/>
</dbReference>
<evidence type="ECO:0000259" key="3">
    <source>
        <dbReference type="PROSITE" id="PS50104"/>
    </source>
</evidence>
<dbReference type="Proteomes" id="UP000664122">
    <property type="component" value="Unassembled WGS sequence"/>
</dbReference>
<protein>
    <submittedName>
        <fullName evidence="4">Leucine-rich repeat domain-containing protein</fullName>
    </submittedName>
</protein>
<dbReference type="PROSITE" id="PS51450">
    <property type="entry name" value="LRR"/>
    <property type="match status" value="3"/>
</dbReference>
<dbReference type="SUPFAM" id="SSF52058">
    <property type="entry name" value="L domain-like"/>
    <property type="match status" value="2"/>
</dbReference>
<proteinExistence type="predicted"/>
<sequence length="966" mass="106958">MAALQSMVQVFLSYAHADTERLDAFLTRLDPVRRSQDFQIWDDRALRAGELWDQAIQKAVRDSDIFLCLVTSHFLASRYIRDSELPAILKAQQSRRALVIPIILETCYWDDVFAERQCVPLTRRGQLRPIVNWRPRNDGYHAASVQIARSITDYLDREPPPTAAPGPSLIATPEGFEIADDAPSPAERRDPTQQALLERLKARLDRFAGPLAQRCGNSHRTLCDEFAIYQSFAAAPIDALNIGALVDAGTALSSLVKRLTPPLPAGVMSEALEPDILAELETILTAHARLIMGFAEGRDLVQRVAVFAAQIDKPAERAAETRNILAPMRETKGLLAPQAKTLVASLEGSIAVASQQGLEALATGIQTGGRFLGDIARVIARVCNSAAGPLTVVTIGSAMAGNPSLTAYHAALTFLTHSAQPILAFAASQDEFRRLLQWTMEEIGKRRRPVFATEGSVSAAQGDAAEQEPPPDFDMDEVKRMILRGEAPPERWVPWITRLYMSLETELRDLAPVANLQNLQTLFCSGTQITDLQPLGNLQSLQTLGCYHTQITDLQPLENLQSLQILVCSGTQISDLRPLEHLQNLRTLDCSGTQISDLQPLEKLWNLGTLFCSGTQITDLRPLEHLQNLQTLDCSYTQISDLQPLGNLQNLRTLGCSGTQITDLQPLQKLQNLQTLDCSRTQVTDLQPLEKLRNLQTLTCYGTQINDLQPLRNLQSLQTLDCSGTQISDLQPLEKLQSLQTLDCSHTQLRDLQPVTNVRDLESFDCSFTQISDLRPVASLQSLQNLMCSRTRVSDLDPLANLQSLKSLNCSATRVRDLNALKNLQSLRSLRCTRTQVSDLKPVGSLQSLQSLKCSYTQVSDLRPIADLRHIRDLDCSYTQISNLQPIAALTSLRTLAVANCNLTALPSEFPASLKELVLLDSVWPRGRSLPDVPYRIDFDGTVHDPDGKASDVFNFWSRQARNRKA</sequence>
<dbReference type="Pfam" id="PF12799">
    <property type="entry name" value="LRR_4"/>
    <property type="match status" value="2"/>
</dbReference>
<keyword evidence="5" id="KW-1185">Reference proteome</keyword>
<accession>A0A939G2E5</accession>
<dbReference type="Pfam" id="PF13676">
    <property type="entry name" value="TIR_2"/>
    <property type="match status" value="1"/>
</dbReference>
<dbReference type="Gene3D" id="3.40.50.10140">
    <property type="entry name" value="Toll/interleukin-1 receptor homology (TIR) domain"/>
    <property type="match status" value="1"/>
</dbReference>
<dbReference type="PANTHER" id="PTHR46652">
    <property type="entry name" value="LEUCINE-RICH REPEAT AND IQ DOMAIN-CONTAINING PROTEIN 1-RELATED"/>
    <property type="match status" value="1"/>
</dbReference>
<dbReference type="SMART" id="SM00255">
    <property type="entry name" value="TIR"/>
    <property type="match status" value="1"/>
</dbReference>